<keyword evidence="3" id="KW-1185">Reference proteome</keyword>
<dbReference type="Proteomes" id="UP000267027">
    <property type="component" value="Unassembled WGS sequence"/>
</dbReference>
<reference evidence="2 3" key="2">
    <citation type="submission" date="2018-11" db="EMBL/GenBank/DDBJ databases">
        <authorList>
            <consortium name="Pathogen Informatics"/>
        </authorList>
    </citation>
    <scope>NUCLEOTIDE SEQUENCE [LARGE SCALE GENOMIC DNA]</scope>
    <source>
        <strain evidence="2 3">Costa Rica</strain>
    </source>
</reference>
<evidence type="ECO:0000313" key="3">
    <source>
        <dbReference type="Proteomes" id="UP000267027"/>
    </source>
</evidence>
<dbReference type="AlphaFoldDB" id="A0A0R3PZ87"/>
<proteinExistence type="predicted"/>
<protein>
    <submittedName>
        <fullName evidence="4">Transposase</fullName>
    </submittedName>
</protein>
<gene>
    <name evidence="2" type="ORF">ACOC_LOCUS11843</name>
</gene>
<evidence type="ECO:0000313" key="4">
    <source>
        <dbReference type="WBParaSite" id="ACOC_0001184201-mRNA-1"/>
    </source>
</evidence>
<dbReference type="WBParaSite" id="ACOC_0001184201-mRNA-1">
    <property type="protein sequence ID" value="ACOC_0001184201-mRNA-1"/>
    <property type="gene ID" value="ACOC_0001184201"/>
</dbReference>
<accession>A0A0R3PZ87</accession>
<sequence>MKTKEEPLGQRDQGNHEDSTIEDAKKQRHRVPTVPQRFDAASQAEIKRHAHVKSRTMHALVVLPLLR</sequence>
<evidence type="ECO:0000256" key="1">
    <source>
        <dbReference type="SAM" id="MobiDB-lite"/>
    </source>
</evidence>
<dbReference type="EMBL" id="UYYA01004806">
    <property type="protein sequence ID" value="VDM63428.1"/>
    <property type="molecule type" value="Genomic_DNA"/>
</dbReference>
<feature type="region of interest" description="Disordered" evidence="1">
    <location>
        <begin position="1"/>
        <end position="34"/>
    </location>
</feature>
<feature type="compositionally biased region" description="Basic and acidic residues" evidence="1">
    <location>
        <begin position="1"/>
        <end position="25"/>
    </location>
</feature>
<evidence type="ECO:0000313" key="2">
    <source>
        <dbReference type="EMBL" id="VDM63428.1"/>
    </source>
</evidence>
<organism evidence="4">
    <name type="scientific">Angiostrongylus costaricensis</name>
    <name type="common">Nematode worm</name>
    <dbReference type="NCBI Taxonomy" id="334426"/>
    <lineage>
        <taxon>Eukaryota</taxon>
        <taxon>Metazoa</taxon>
        <taxon>Ecdysozoa</taxon>
        <taxon>Nematoda</taxon>
        <taxon>Chromadorea</taxon>
        <taxon>Rhabditida</taxon>
        <taxon>Rhabditina</taxon>
        <taxon>Rhabditomorpha</taxon>
        <taxon>Strongyloidea</taxon>
        <taxon>Metastrongylidae</taxon>
        <taxon>Angiostrongylus</taxon>
    </lineage>
</organism>
<reference evidence="4" key="1">
    <citation type="submission" date="2017-02" db="UniProtKB">
        <authorList>
            <consortium name="WormBaseParasite"/>
        </authorList>
    </citation>
    <scope>IDENTIFICATION</scope>
</reference>
<name>A0A0R3PZ87_ANGCS</name>